<feature type="region of interest" description="Disordered" evidence="1">
    <location>
        <begin position="1"/>
        <end position="20"/>
    </location>
</feature>
<organism evidence="2 3">
    <name type="scientific">Eleusine coracana subsp. coracana</name>
    <dbReference type="NCBI Taxonomy" id="191504"/>
    <lineage>
        <taxon>Eukaryota</taxon>
        <taxon>Viridiplantae</taxon>
        <taxon>Streptophyta</taxon>
        <taxon>Embryophyta</taxon>
        <taxon>Tracheophyta</taxon>
        <taxon>Spermatophyta</taxon>
        <taxon>Magnoliopsida</taxon>
        <taxon>Liliopsida</taxon>
        <taxon>Poales</taxon>
        <taxon>Poaceae</taxon>
        <taxon>PACMAD clade</taxon>
        <taxon>Chloridoideae</taxon>
        <taxon>Cynodonteae</taxon>
        <taxon>Eleusininae</taxon>
        <taxon>Eleusine</taxon>
    </lineage>
</organism>
<accession>A0AAV5EVY9</accession>
<sequence length="66" mass="6951">MEGGPYEPGRKAGTGYQQNPEEFLAEKKKGGKLGLSTRIAPCHFESGDGIPATTREAGHAPVALHC</sequence>
<reference evidence="2" key="2">
    <citation type="submission" date="2021-12" db="EMBL/GenBank/DDBJ databases">
        <title>Resequencing data analysis of finger millet.</title>
        <authorList>
            <person name="Hatakeyama M."/>
            <person name="Aluri S."/>
            <person name="Balachadran M.T."/>
            <person name="Sivarajan S.R."/>
            <person name="Poveda L."/>
            <person name="Shimizu-Inatsugi R."/>
            <person name="Schlapbach R."/>
            <person name="Sreeman S.M."/>
            <person name="Shimizu K.K."/>
        </authorList>
    </citation>
    <scope>NUCLEOTIDE SEQUENCE</scope>
</reference>
<evidence type="ECO:0000256" key="1">
    <source>
        <dbReference type="SAM" id="MobiDB-lite"/>
    </source>
</evidence>
<evidence type="ECO:0000313" key="3">
    <source>
        <dbReference type="Proteomes" id="UP001054889"/>
    </source>
</evidence>
<protein>
    <submittedName>
        <fullName evidence="2">Uncharacterized protein</fullName>
    </submittedName>
</protein>
<keyword evidence="3" id="KW-1185">Reference proteome</keyword>
<proteinExistence type="predicted"/>
<comment type="caution">
    <text evidence="2">The sequence shown here is derived from an EMBL/GenBank/DDBJ whole genome shotgun (WGS) entry which is preliminary data.</text>
</comment>
<dbReference type="Proteomes" id="UP001054889">
    <property type="component" value="Unassembled WGS sequence"/>
</dbReference>
<name>A0AAV5EVY9_ELECO</name>
<gene>
    <name evidence="2" type="primary">gb15564</name>
    <name evidence="2" type="ORF">PR202_gb15564</name>
</gene>
<dbReference type="AlphaFoldDB" id="A0AAV5EVY9"/>
<evidence type="ECO:0000313" key="2">
    <source>
        <dbReference type="EMBL" id="GJN27534.1"/>
    </source>
</evidence>
<reference evidence="2" key="1">
    <citation type="journal article" date="2018" name="DNA Res.">
        <title>Multiple hybrid de novo genome assembly of finger millet, an orphan allotetraploid crop.</title>
        <authorList>
            <person name="Hatakeyama M."/>
            <person name="Aluri S."/>
            <person name="Balachadran M.T."/>
            <person name="Sivarajan S.R."/>
            <person name="Patrignani A."/>
            <person name="Gruter S."/>
            <person name="Poveda L."/>
            <person name="Shimizu-Inatsugi R."/>
            <person name="Baeten J."/>
            <person name="Francoijs K.J."/>
            <person name="Nataraja K.N."/>
            <person name="Reddy Y.A.N."/>
            <person name="Phadnis S."/>
            <person name="Ravikumar R.L."/>
            <person name="Schlapbach R."/>
            <person name="Sreeman S.M."/>
            <person name="Shimizu K.K."/>
        </authorList>
    </citation>
    <scope>NUCLEOTIDE SEQUENCE</scope>
</reference>
<dbReference type="EMBL" id="BQKI01000079">
    <property type="protein sequence ID" value="GJN27534.1"/>
    <property type="molecule type" value="Genomic_DNA"/>
</dbReference>